<proteinExistence type="predicted"/>
<comment type="caution">
    <text evidence="2">The sequence shown here is derived from an EMBL/GenBank/DDBJ whole genome shotgun (WGS) entry which is preliminary data.</text>
</comment>
<protein>
    <submittedName>
        <fullName evidence="2">Uncharacterized protein</fullName>
    </submittedName>
</protein>
<dbReference type="AlphaFoldDB" id="A0A848L7A3"/>
<accession>A0A848L7A3</accession>
<name>A0A848L7A3_9ACTN</name>
<reference evidence="2 3" key="1">
    <citation type="submission" date="2020-04" db="EMBL/GenBank/DDBJ databases">
        <title>Gordonia sp. nov. TBRC 11910.</title>
        <authorList>
            <person name="Suriyachadkun C."/>
        </authorList>
    </citation>
    <scope>NUCLEOTIDE SEQUENCE [LARGE SCALE GENOMIC DNA]</scope>
    <source>
        <strain evidence="2 3">TBRC 11910</strain>
    </source>
</reference>
<feature type="region of interest" description="Disordered" evidence="1">
    <location>
        <begin position="109"/>
        <end position="166"/>
    </location>
</feature>
<evidence type="ECO:0000313" key="2">
    <source>
        <dbReference type="EMBL" id="NMO04593.1"/>
    </source>
</evidence>
<dbReference type="Proteomes" id="UP000550729">
    <property type="component" value="Unassembled WGS sequence"/>
</dbReference>
<organism evidence="2 3">
    <name type="scientific">Gordonia asplenii</name>
    <dbReference type="NCBI Taxonomy" id="2725283"/>
    <lineage>
        <taxon>Bacteria</taxon>
        <taxon>Bacillati</taxon>
        <taxon>Actinomycetota</taxon>
        <taxon>Actinomycetes</taxon>
        <taxon>Mycobacteriales</taxon>
        <taxon>Gordoniaceae</taxon>
        <taxon>Gordonia</taxon>
    </lineage>
</organism>
<evidence type="ECO:0000313" key="3">
    <source>
        <dbReference type="Proteomes" id="UP000550729"/>
    </source>
</evidence>
<evidence type="ECO:0000256" key="1">
    <source>
        <dbReference type="SAM" id="MobiDB-lite"/>
    </source>
</evidence>
<keyword evidence="3" id="KW-1185">Reference proteome</keyword>
<sequence length="166" mass="18454">MSKIKNSLSENEYKLILATETDRLTDLSEGKLLKLHRRTRRARNKAVQQYRRAGAQKVSKKGGRGLAKKVNVRRAERAELFEEALSRVSYQLGVVAHQSAKELKAERLAAAKKDSPAPRLAADGDGKVASKGKARVDKTRQSSGRKKYEASSIAQGAKRQAKRDNR</sequence>
<dbReference type="RefSeq" id="WP_170197100.1">
    <property type="nucleotide sequence ID" value="NZ_JABBNB010000038.1"/>
</dbReference>
<dbReference type="EMBL" id="JABBNB010000038">
    <property type="protein sequence ID" value="NMO04593.1"/>
    <property type="molecule type" value="Genomic_DNA"/>
</dbReference>
<feature type="compositionally biased region" description="Basic and acidic residues" evidence="1">
    <location>
        <begin position="109"/>
        <end position="140"/>
    </location>
</feature>
<gene>
    <name evidence="2" type="ORF">HH308_25560</name>
</gene>